<organism evidence="2 3">
    <name type="scientific">Dioscorea cayennensis subsp. rotundata</name>
    <name type="common">White Guinea yam</name>
    <name type="synonym">Dioscorea rotundata</name>
    <dbReference type="NCBI Taxonomy" id="55577"/>
    <lineage>
        <taxon>Eukaryota</taxon>
        <taxon>Viridiplantae</taxon>
        <taxon>Streptophyta</taxon>
        <taxon>Embryophyta</taxon>
        <taxon>Tracheophyta</taxon>
        <taxon>Spermatophyta</taxon>
        <taxon>Magnoliopsida</taxon>
        <taxon>Liliopsida</taxon>
        <taxon>Dioscoreales</taxon>
        <taxon>Dioscoreaceae</taxon>
        <taxon>Dioscorea</taxon>
    </lineage>
</organism>
<proteinExistence type="predicted"/>
<sequence length="168" mass="19201">MGESWICLSVVQQCNLDFILLSEEGEEEGEFDTQEHILESCFDAKDLVVGYMGVPKYAGLSMTQQPQYITIRNERGREMFSLVDNLLEITPTTSSGNRQPFVMETVKAENIAKAERKIWELSRSSEFRGMRFLVLCAFVGVLFVVIPCFMCVVLCLCVCFGIHDFFFY</sequence>
<reference evidence="3" key="1">
    <citation type="submission" date="2025-08" db="UniProtKB">
        <authorList>
            <consortium name="RefSeq"/>
        </authorList>
    </citation>
    <scope>IDENTIFICATION</scope>
</reference>
<gene>
    <name evidence="3" type="primary">LOC120257655</name>
</gene>
<dbReference type="GeneID" id="120257655"/>
<dbReference type="PANTHER" id="PTHR31332">
    <property type="entry name" value="7-HYDROXYMETHYL CHLOROPHYLL A REDUCTASE, CHLOROPLASTIC"/>
    <property type="match status" value="1"/>
</dbReference>
<dbReference type="InterPro" id="IPR045220">
    <property type="entry name" value="FRHB/FDHB/HCAR-like"/>
</dbReference>
<evidence type="ECO:0000256" key="1">
    <source>
        <dbReference type="SAM" id="Phobius"/>
    </source>
</evidence>
<keyword evidence="1" id="KW-0812">Transmembrane</keyword>
<feature type="transmembrane region" description="Helical" evidence="1">
    <location>
        <begin position="132"/>
        <end position="163"/>
    </location>
</feature>
<keyword evidence="1" id="KW-0472">Membrane</keyword>
<accession>A0AB40B1P6</accession>
<dbReference type="AlphaFoldDB" id="A0AB40B1P6"/>
<dbReference type="GO" id="GO:0033354">
    <property type="term" value="P:chlorophyll cycle"/>
    <property type="evidence" value="ECO:0007669"/>
    <property type="project" value="TreeGrafter"/>
</dbReference>
<keyword evidence="1" id="KW-1133">Transmembrane helix</keyword>
<name>A0AB40B1P6_DIOCR</name>
<dbReference type="PANTHER" id="PTHR31332:SF0">
    <property type="entry name" value="7-HYDROXYMETHYL CHLOROPHYLL A REDUCTASE, CHLOROPLASTIC"/>
    <property type="match status" value="1"/>
</dbReference>
<protein>
    <submittedName>
        <fullName evidence="3">Uncharacterized protein LOC120257655 isoform X1</fullName>
    </submittedName>
</protein>
<dbReference type="Proteomes" id="UP001515500">
    <property type="component" value="Unplaced"/>
</dbReference>
<evidence type="ECO:0000313" key="2">
    <source>
        <dbReference type="Proteomes" id="UP001515500"/>
    </source>
</evidence>
<evidence type="ECO:0000313" key="3">
    <source>
        <dbReference type="RefSeq" id="XP_039121018.1"/>
    </source>
</evidence>
<dbReference type="RefSeq" id="XP_039121018.1">
    <property type="nucleotide sequence ID" value="XM_039265084.1"/>
</dbReference>
<dbReference type="GO" id="GO:0009507">
    <property type="term" value="C:chloroplast"/>
    <property type="evidence" value="ECO:0007669"/>
    <property type="project" value="TreeGrafter"/>
</dbReference>
<dbReference type="GO" id="GO:0090415">
    <property type="term" value="F:7-hydroxymethyl chlorophyll a reductase activity"/>
    <property type="evidence" value="ECO:0007669"/>
    <property type="project" value="TreeGrafter"/>
</dbReference>
<keyword evidence="2" id="KW-1185">Reference proteome</keyword>